<feature type="compositionally biased region" description="Basic and acidic residues" evidence="2">
    <location>
        <begin position="602"/>
        <end position="629"/>
    </location>
</feature>
<accession>A0ABD1E3Y1</accession>
<evidence type="ECO:0000256" key="1">
    <source>
        <dbReference type="SAM" id="Coils"/>
    </source>
</evidence>
<sequence>MEPKENIELLQENTQNSKSAIPFKKPQLLIGKVGRLPKKPTISAVEENKNEPEKTEDTSLDAAKSSKEQCPYKEPPWSGLPIPSGKPYQLEVLKNGSIIETIDLMNKSYSVIGRLPHCDISMQHPTISRFHSVIQYKPIGTNEEPKGFYIYDLGSTHGTFLNGKNNKLKPNMYVPLRVGHMMRMGYSQRQFILTGPEEDQEEESPHSITELKRLRAEKIRKEEEQCRLLALEEERMRTKEEERGVDWGICDDANNDDETFENPYASTTNEELYVDDPKKCLRGFFEREGLDLDYDCTDQGMGQFLCKVELPLDDERGCPLVAEVLHKGKKKEAVEQCALEACRILDRAGLLRQAKHESRKRKKKDWEENDYYDSDEDTFLDRTGTIEKKREKRMQMKLTNKLETFETLTKKNNELTETIKNLEIKLTNVQQKSQDSKIQVLDDDPLDSFMKNLQDNKPDKQTTSKLRLELTNLKKEHIQIQKLLKLAEPVDFPSDSMKFGRCLNEEITTTPKYKIAELEQNKSPEEDELPKSHSETVILKNDGREVERLSMENKEILNKVEELSENNEQALKIAERIGEKLENATKQINNEMETIKRKLKNERRTEQRKQKAELDKQRGYLEDSTKEDYNMWMPPKDQTGDGRTKLNDKFGY</sequence>
<feature type="coiled-coil region" evidence="1">
    <location>
        <begin position="405"/>
        <end position="439"/>
    </location>
</feature>
<feature type="coiled-coil region" evidence="1">
    <location>
        <begin position="214"/>
        <end position="241"/>
    </location>
</feature>
<organism evidence="4 5">
    <name type="scientific">Hypothenemus hampei</name>
    <name type="common">Coffee berry borer</name>
    <dbReference type="NCBI Taxonomy" id="57062"/>
    <lineage>
        <taxon>Eukaryota</taxon>
        <taxon>Metazoa</taxon>
        <taxon>Ecdysozoa</taxon>
        <taxon>Arthropoda</taxon>
        <taxon>Hexapoda</taxon>
        <taxon>Insecta</taxon>
        <taxon>Pterygota</taxon>
        <taxon>Neoptera</taxon>
        <taxon>Endopterygota</taxon>
        <taxon>Coleoptera</taxon>
        <taxon>Polyphaga</taxon>
        <taxon>Cucujiformia</taxon>
        <taxon>Curculionidae</taxon>
        <taxon>Scolytinae</taxon>
        <taxon>Hypothenemus</taxon>
    </lineage>
</organism>
<keyword evidence="1" id="KW-0175">Coiled coil</keyword>
<dbReference type="CDD" id="cd19856">
    <property type="entry name" value="DSRM_Kanadaptin"/>
    <property type="match status" value="1"/>
</dbReference>
<feature type="compositionally biased region" description="Basic and acidic residues" evidence="2">
    <location>
        <begin position="638"/>
        <end position="652"/>
    </location>
</feature>
<dbReference type="SUPFAM" id="SSF49879">
    <property type="entry name" value="SMAD/FHA domain"/>
    <property type="match status" value="1"/>
</dbReference>
<feature type="region of interest" description="Disordered" evidence="2">
    <location>
        <begin position="597"/>
        <end position="652"/>
    </location>
</feature>
<comment type="caution">
    <text evidence="4">The sequence shown here is derived from an EMBL/GenBank/DDBJ whole genome shotgun (WGS) entry which is preliminary data.</text>
</comment>
<dbReference type="PROSITE" id="PS50006">
    <property type="entry name" value="FHA_DOMAIN"/>
    <property type="match status" value="1"/>
</dbReference>
<proteinExistence type="predicted"/>
<dbReference type="InterPro" id="IPR008984">
    <property type="entry name" value="SMAD_FHA_dom_sf"/>
</dbReference>
<dbReference type="SMART" id="SM00240">
    <property type="entry name" value="FHA"/>
    <property type="match status" value="1"/>
</dbReference>
<dbReference type="Proteomes" id="UP001566132">
    <property type="component" value="Unassembled WGS sequence"/>
</dbReference>
<evidence type="ECO:0000256" key="2">
    <source>
        <dbReference type="SAM" id="MobiDB-lite"/>
    </source>
</evidence>
<dbReference type="AlphaFoldDB" id="A0ABD1E3Y1"/>
<reference evidence="4 5" key="1">
    <citation type="submission" date="2024-05" db="EMBL/GenBank/DDBJ databases">
        <title>Genetic variation in Jamaican populations of the coffee berry borer (Hypothenemus hampei).</title>
        <authorList>
            <person name="Errbii M."/>
            <person name="Myrie A."/>
        </authorList>
    </citation>
    <scope>NUCLEOTIDE SEQUENCE [LARGE SCALE GENOMIC DNA]</scope>
    <source>
        <strain evidence="4">JA-Hopewell-2020-01-JO</strain>
        <tissue evidence="4">Whole body</tissue>
    </source>
</reference>
<feature type="region of interest" description="Disordered" evidence="2">
    <location>
        <begin position="39"/>
        <end position="78"/>
    </location>
</feature>
<evidence type="ECO:0000313" key="5">
    <source>
        <dbReference type="Proteomes" id="UP001566132"/>
    </source>
</evidence>
<dbReference type="InterPro" id="IPR000253">
    <property type="entry name" value="FHA_dom"/>
</dbReference>
<dbReference type="InterPro" id="IPR050923">
    <property type="entry name" value="Cell_Proc_Reg/RNA_Proc"/>
</dbReference>
<dbReference type="CDD" id="cd22677">
    <property type="entry name" value="FHA_Kanadaptin"/>
    <property type="match status" value="1"/>
</dbReference>
<dbReference type="Gene3D" id="2.60.200.20">
    <property type="match status" value="1"/>
</dbReference>
<protein>
    <recommendedName>
        <fullName evidence="3">FHA domain-containing protein</fullName>
    </recommendedName>
</protein>
<feature type="region of interest" description="Disordered" evidence="2">
    <location>
        <begin position="1"/>
        <end position="23"/>
    </location>
</feature>
<feature type="compositionally biased region" description="Basic and acidic residues" evidence="2">
    <location>
        <begin position="46"/>
        <end position="57"/>
    </location>
</feature>
<gene>
    <name evidence="4" type="ORF">ABEB36_014290</name>
</gene>
<dbReference type="Pfam" id="PF00498">
    <property type="entry name" value="FHA"/>
    <property type="match status" value="1"/>
</dbReference>
<evidence type="ECO:0000313" key="4">
    <source>
        <dbReference type="EMBL" id="KAL1489382.1"/>
    </source>
</evidence>
<feature type="domain" description="FHA" evidence="3">
    <location>
        <begin position="110"/>
        <end position="166"/>
    </location>
</feature>
<dbReference type="PANTHER" id="PTHR23308">
    <property type="entry name" value="NUCLEAR INHIBITOR OF PROTEIN PHOSPHATASE-1"/>
    <property type="match status" value="1"/>
</dbReference>
<evidence type="ECO:0000259" key="3">
    <source>
        <dbReference type="PROSITE" id="PS50006"/>
    </source>
</evidence>
<keyword evidence="5" id="KW-1185">Reference proteome</keyword>
<name>A0ABD1E3Y1_HYPHA</name>
<dbReference type="EMBL" id="JBDJPC010000012">
    <property type="protein sequence ID" value="KAL1489382.1"/>
    <property type="molecule type" value="Genomic_DNA"/>
</dbReference>